<dbReference type="AlphaFoldDB" id="A0A1F7WKI8"/>
<feature type="domain" description="DUF5659" evidence="1">
    <location>
        <begin position="9"/>
        <end position="79"/>
    </location>
</feature>
<evidence type="ECO:0000313" key="3">
    <source>
        <dbReference type="Proteomes" id="UP000176198"/>
    </source>
</evidence>
<evidence type="ECO:0000313" key="2">
    <source>
        <dbReference type="EMBL" id="OGM02648.1"/>
    </source>
</evidence>
<comment type="caution">
    <text evidence="2">The sequence shown here is derived from an EMBL/GenBank/DDBJ whole genome shotgun (WGS) entry which is preliminary data.</text>
</comment>
<organism evidence="2 3">
    <name type="scientific">Candidatus Woesebacteria bacterium GWA1_41_8</name>
    <dbReference type="NCBI Taxonomy" id="1802471"/>
    <lineage>
        <taxon>Bacteria</taxon>
        <taxon>Candidatus Woeseibacteriota</taxon>
    </lineage>
</organism>
<dbReference type="STRING" id="1802471.A2115_00565"/>
<dbReference type="InterPro" id="IPR043718">
    <property type="entry name" value="DUF5659"/>
</dbReference>
<accession>A0A1F7WKI8</accession>
<proteinExistence type="predicted"/>
<reference evidence="2 3" key="1">
    <citation type="journal article" date="2016" name="Nat. Commun.">
        <title>Thousands of microbial genomes shed light on interconnected biogeochemical processes in an aquifer system.</title>
        <authorList>
            <person name="Anantharaman K."/>
            <person name="Brown C.T."/>
            <person name="Hug L.A."/>
            <person name="Sharon I."/>
            <person name="Castelle C.J."/>
            <person name="Probst A.J."/>
            <person name="Thomas B.C."/>
            <person name="Singh A."/>
            <person name="Wilkins M.J."/>
            <person name="Karaoz U."/>
            <person name="Brodie E.L."/>
            <person name="Williams K.H."/>
            <person name="Hubbard S.S."/>
            <person name="Banfield J.F."/>
        </authorList>
    </citation>
    <scope>NUCLEOTIDE SEQUENCE [LARGE SCALE GENOMIC DNA]</scope>
</reference>
<gene>
    <name evidence="2" type="ORF">A2115_00565</name>
</gene>
<dbReference type="Proteomes" id="UP000176198">
    <property type="component" value="Unassembled WGS sequence"/>
</dbReference>
<dbReference type="EMBL" id="MGFJ01000018">
    <property type="protein sequence ID" value="OGM02648.1"/>
    <property type="molecule type" value="Genomic_DNA"/>
</dbReference>
<evidence type="ECO:0000259" key="1">
    <source>
        <dbReference type="Pfam" id="PF18903"/>
    </source>
</evidence>
<dbReference type="Pfam" id="PF18903">
    <property type="entry name" value="DUF5659"/>
    <property type="match status" value="1"/>
</dbReference>
<name>A0A1F7WKI8_9BACT</name>
<protein>
    <recommendedName>
        <fullName evidence="1">DUF5659 domain-containing protein</fullName>
    </recommendedName>
</protein>
<sequence length="82" mass="9589">MLQQNNTPLFTTKDLYISALCYAKGMKLERIEREGRVCWFVFVDKKRGEQLQQDFITKTVEVNAKDYSDALRTLKDLLFAHG</sequence>